<dbReference type="Proteomes" id="UP000078560">
    <property type="component" value="Unassembled WGS sequence"/>
</dbReference>
<feature type="non-terminal residue" evidence="2">
    <location>
        <position position="1"/>
    </location>
</feature>
<dbReference type="EMBL" id="FLQV01000206">
    <property type="protein sequence ID" value="SBS84627.1"/>
    <property type="molecule type" value="Genomic_DNA"/>
</dbReference>
<reference evidence="2" key="2">
    <citation type="submission" date="2016-05" db="EMBL/GenBank/DDBJ databases">
        <authorList>
            <person name="Lavstsen T."/>
            <person name="Jespersen J.S."/>
        </authorList>
    </citation>
    <scope>NUCLEOTIDE SEQUENCE [LARGE SCALE GENOMIC DNA]</scope>
</reference>
<dbReference type="EMBL" id="FLQU01000186">
    <property type="protein sequence ID" value="SBS81800.1"/>
    <property type="molecule type" value="Genomic_DNA"/>
</dbReference>
<gene>
    <name evidence="3" type="ORF">POVCU1_011130</name>
    <name evidence="2" type="ORF">POVCU2_0012140</name>
</gene>
<protein>
    <submittedName>
        <fullName evidence="2">Uncharacterized protein</fullName>
    </submittedName>
</protein>
<evidence type="ECO:0000313" key="5">
    <source>
        <dbReference type="Proteomes" id="UP000078560"/>
    </source>
</evidence>
<feature type="region of interest" description="Disordered" evidence="1">
    <location>
        <begin position="1"/>
        <end position="66"/>
    </location>
</feature>
<dbReference type="AlphaFoldDB" id="A0A1A8VQ66"/>
<feature type="compositionally biased region" description="Basic and acidic residues" evidence="1">
    <location>
        <begin position="26"/>
        <end position="44"/>
    </location>
</feature>
<evidence type="ECO:0000313" key="2">
    <source>
        <dbReference type="EMBL" id="SBS81800.1"/>
    </source>
</evidence>
<organism evidence="2 5">
    <name type="scientific">Plasmodium ovale curtisi</name>
    <dbReference type="NCBI Taxonomy" id="864141"/>
    <lineage>
        <taxon>Eukaryota</taxon>
        <taxon>Sar</taxon>
        <taxon>Alveolata</taxon>
        <taxon>Apicomplexa</taxon>
        <taxon>Aconoidasida</taxon>
        <taxon>Haemosporida</taxon>
        <taxon>Plasmodiidae</taxon>
        <taxon>Plasmodium</taxon>
        <taxon>Plasmodium (Plasmodium)</taxon>
    </lineage>
</organism>
<evidence type="ECO:0000256" key="1">
    <source>
        <dbReference type="SAM" id="MobiDB-lite"/>
    </source>
</evidence>
<proteinExistence type="predicted"/>
<feature type="compositionally biased region" description="Basic and acidic residues" evidence="1">
    <location>
        <begin position="53"/>
        <end position="66"/>
    </location>
</feature>
<accession>A0A1A8VQ66</accession>
<evidence type="ECO:0000313" key="4">
    <source>
        <dbReference type="Proteomes" id="UP000078546"/>
    </source>
</evidence>
<evidence type="ECO:0000313" key="3">
    <source>
        <dbReference type="EMBL" id="SBS84627.1"/>
    </source>
</evidence>
<sequence>LEGEAPWHVENERRDIDGSAKIARGGKIERRSKIEGSGKMERRSKIAGSGKSWGERAQRGNTDRST</sequence>
<name>A0A1A8VQ66_PLAOA</name>
<feature type="compositionally biased region" description="Basic and acidic residues" evidence="1">
    <location>
        <begin position="1"/>
        <end position="18"/>
    </location>
</feature>
<reference evidence="4 5" key="1">
    <citation type="submission" date="2016-05" db="EMBL/GenBank/DDBJ databases">
        <authorList>
            <person name="Naeem Raeece"/>
        </authorList>
    </citation>
    <scope>NUCLEOTIDE SEQUENCE [LARGE SCALE GENOMIC DNA]</scope>
</reference>
<dbReference type="Proteomes" id="UP000078546">
    <property type="component" value="Unassembled WGS sequence"/>
</dbReference>